<dbReference type="InterPro" id="IPR001279">
    <property type="entry name" value="Metallo-B-lactamas"/>
</dbReference>
<feature type="transmembrane region" description="Helical" evidence="6">
    <location>
        <begin position="411"/>
        <end position="429"/>
    </location>
</feature>
<evidence type="ECO:0000256" key="1">
    <source>
        <dbReference type="ARBA" id="ARBA00004651"/>
    </source>
</evidence>
<keyword evidence="9" id="KW-1185">Reference proteome</keyword>
<dbReference type="EMBL" id="BDUF01000018">
    <property type="protein sequence ID" value="GAX89211.1"/>
    <property type="molecule type" value="Genomic_DNA"/>
</dbReference>
<dbReference type="Pfam" id="PF13567">
    <property type="entry name" value="DUF4131"/>
    <property type="match status" value="1"/>
</dbReference>
<dbReference type="Gene3D" id="3.60.15.10">
    <property type="entry name" value="Ribonuclease Z/Hydroxyacylglutathione hydrolase-like"/>
    <property type="match status" value="1"/>
</dbReference>
<feature type="transmembrane region" description="Helical" evidence="6">
    <location>
        <begin position="503"/>
        <end position="523"/>
    </location>
</feature>
<evidence type="ECO:0000256" key="4">
    <source>
        <dbReference type="ARBA" id="ARBA00022989"/>
    </source>
</evidence>
<feature type="transmembrane region" description="Helical" evidence="6">
    <location>
        <begin position="29"/>
        <end position="46"/>
    </location>
</feature>
<keyword evidence="2" id="KW-1003">Cell membrane</keyword>
<evidence type="ECO:0000256" key="2">
    <source>
        <dbReference type="ARBA" id="ARBA00022475"/>
    </source>
</evidence>
<dbReference type="NCBIfam" id="TIGR00360">
    <property type="entry name" value="ComEC_N-term"/>
    <property type="match status" value="1"/>
</dbReference>
<dbReference type="InterPro" id="IPR035681">
    <property type="entry name" value="ComA-like_MBL"/>
</dbReference>
<evidence type="ECO:0000313" key="9">
    <source>
        <dbReference type="Proteomes" id="UP000217785"/>
    </source>
</evidence>
<evidence type="ECO:0000259" key="7">
    <source>
        <dbReference type="SMART" id="SM00849"/>
    </source>
</evidence>
<dbReference type="Proteomes" id="UP000217785">
    <property type="component" value="Unassembled WGS sequence"/>
</dbReference>
<gene>
    <name evidence="8" type="ORF">EFBL_0829</name>
</gene>
<feature type="transmembrane region" description="Helical" evidence="6">
    <location>
        <begin position="254"/>
        <end position="273"/>
    </location>
</feature>
<dbReference type="SMART" id="SM00849">
    <property type="entry name" value="Lactamase_B"/>
    <property type="match status" value="1"/>
</dbReference>
<feature type="transmembrane region" description="Helical" evidence="6">
    <location>
        <begin position="473"/>
        <end position="491"/>
    </location>
</feature>
<keyword evidence="4 6" id="KW-1133">Transmembrane helix</keyword>
<sequence>MRRVILHITILFLAGVVMAGFAPNMQTPPVAAFLLFYIVLLGVLIVKHRNRSRPIPITMLTLGFLMAGLLYGLSHLSLHPNQFHRFYDQHVTVTGVVKDSPVFLNGKWRYIVKAERVLTGSGENVELEDRIQISDSRKIEPIPRYGDRIQIRGLLLEPTPQRNPGGYDDQQYLARKGIHARMSVKFANQIEKIGQETSLYGITVSPLRDHAWNTLYKLFPPGEAELAGGIVLGFKSDLPGEWETAFETLSVTHILAASGFNVGLISAALFYLFKLFRMPKGMAGAIVILTIVIYTLASGAGPSVVRAGIMAILILIGASLGRQADMLTTVATAALLSALWNPGVVFDIGFLLSFITTIGLILLTPRWMPFLPGPGWFRSALAACLAAQIASTPILVYHFNQISPFSLLANLYIMPLTFLLVPLGFGMLVLGMAHPWLALPFVGLYRFLMLLLVKPVVWLSEATRQWTLSVSSPPLWGVALFYAGLLFLLYRNRISKFTTSRRFVRNGIGLLAILLVAAALLWLKPSKELRVTFLDVGQGDSALIETPSGMTILVDGGGIPSYFESDFDVGERIVLPFLRHRGVGTLDYVIATHADEDHVRGLLAILKHVKVRNLIVSGYPDDSPFYQEILETARSRGTPIYQAQAGIGWQLEPGVAWRFLNPAVFHQGTRSDSNSNSVVFQLEFGSRRFLFTGDIEGETEPDILPFVQPVDVLKVAHHGSHYSTTPEFLAKVRPRYAIISAGKRNVYHHPHRDVLNRLAGVGAQVYRTDRHGAVTVTTDGNKLQIRTAIADSQPNFR</sequence>
<comment type="caution">
    <text evidence="8">The sequence shown here is derived from an EMBL/GenBank/DDBJ whole genome shotgun (WGS) entry which is preliminary data.</text>
</comment>
<accession>A0A292YJX5</accession>
<dbReference type="InterPro" id="IPR036866">
    <property type="entry name" value="RibonucZ/Hydroxyglut_hydro"/>
</dbReference>
<dbReference type="InterPro" id="IPR004477">
    <property type="entry name" value="ComEC_N"/>
</dbReference>
<dbReference type="GO" id="GO:0030420">
    <property type="term" value="P:establishment of competence for transformation"/>
    <property type="evidence" value="ECO:0007669"/>
    <property type="project" value="InterPro"/>
</dbReference>
<feature type="transmembrane region" description="Helical" evidence="6">
    <location>
        <begin position="375"/>
        <end position="399"/>
    </location>
</feature>
<dbReference type="InterPro" id="IPR052159">
    <property type="entry name" value="Competence_DNA_uptake"/>
</dbReference>
<feature type="transmembrane region" description="Helical" evidence="6">
    <location>
        <begin position="436"/>
        <end position="453"/>
    </location>
</feature>
<dbReference type="OrthoDB" id="9761531at2"/>
<dbReference type="CDD" id="cd07731">
    <property type="entry name" value="ComA-like_MBL-fold"/>
    <property type="match status" value="1"/>
</dbReference>
<reference evidence="9" key="1">
    <citation type="submission" date="2017-07" db="EMBL/GenBank/DDBJ databases">
        <title>Draft genome sequence of Effusibacillus lacus strain skLN1.</title>
        <authorList>
            <person name="Watanabe M."/>
            <person name="Kojima H."/>
            <person name="Fukui M."/>
        </authorList>
    </citation>
    <scope>NUCLEOTIDE SEQUENCE [LARGE SCALE GENOMIC DNA]</scope>
    <source>
        <strain evidence="9">skLN1</strain>
    </source>
</reference>
<feature type="transmembrane region" description="Helical" evidence="6">
    <location>
        <begin position="338"/>
        <end position="363"/>
    </location>
</feature>
<dbReference type="GO" id="GO:0005886">
    <property type="term" value="C:plasma membrane"/>
    <property type="evidence" value="ECO:0007669"/>
    <property type="project" value="UniProtKB-SubCell"/>
</dbReference>
<feature type="transmembrane region" description="Helical" evidence="6">
    <location>
        <begin position="58"/>
        <end position="78"/>
    </location>
</feature>
<dbReference type="Pfam" id="PF00753">
    <property type="entry name" value="Lactamase_B"/>
    <property type="match status" value="1"/>
</dbReference>
<dbReference type="InterPro" id="IPR025405">
    <property type="entry name" value="DUF4131"/>
</dbReference>
<evidence type="ECO:0000256" key="5">
    <source>
        <dbReference type="ARBA" id="ARBA00023136"/>
    </source>
</evidence>
<dbReference type="PANTHER" id="PTHR30619">
    <property type="entry name" value="DNA INTERNALIZATION/COMPETENCE PROTEIN COMEC/REC2"/>
    <property type="match status" value="1"/>
</dbReference>
<feature type="transmembrane region" description="Helical" evidence="6">
    <location>
        <begin position="285"/>
        <end position="318"/>
    </location>
</feature>
<feature type="domain" description="Metallo-beta-lactamase" evidence="7">
    <location>
        <begin position="538"/>
        <end position="743"/>
    </location>
</feature>
<organism evidence="8 9">
    <name type="scientific">Effusibacillus lacus</name>
    <dbReference type="NCBI Taxonomy" id="1348429"/>
    <lineage>
        <taxon>Bacteria</taxon>
        <taxon>Bacillati</taxon>
        <taxon>Bacillota</taxon>
        <taxon>Bacilli</taxon>
        <taxon>Bacillales</taxon>
        <taxon>Alicyclobacillaceae</taxon>
        <taxon>Effusibacillus</taxon>
    </lineage>
</organism>
<evidence type="ECO:0000313" key="8">
    <source>
        <dbReference type="EMBL" id="GAX89211.1"/>
    </source>
</evidence>
<dbReference type="NCBIfam" id="TIGR00361">
    <property type="entry name" value="ComEC_Rec2"/>
    <property type="match status" value="1"/>
</dbReference>
<dbReference type="AlphaFoldDB" id="A0A292YJX5"/>
<comment type="subcellular location">
    <subcellularLocation>
        <location evidence="1">Cell membrane</location>
        <topology evidence="1">Multi-pass membrane protein</topology>
    </subcellularLocation>
</comment>
<proteinExistence type="predicted"/>
<dbReference type="InterPro" id="IPR004797">
    <property type="entry name" value="Competence_ComEC/Rec2"/>
</dbReference>
<evidence type="ECO:0000256" key="3">
    <source>
        <dbReference type="ARBA" id="ARBA00022692"/>
    </source>
</evidence>
<keyword evidence="3 6" id="KW-0812">Transmembrane</keyword>
<name>A0A292YJX5_9BACL</name>
<evidence type="ECO:0000256" key="6">
    <source>
        <dbReference type="SAM" id="Phobius"/>
    </source>
</evidence>
<protein>
    <submittedName>
        <fullName evidence="8">Competence protein ComEC</fullName>
    </submittedName>
</protein>
<dbReference type="Pfam" id="PF03772">
    <property type="entry name" value="Competence"/>
    <property type="match status" value="1"/>
</dbReference>
<dbReference type="PANTHER" id="PTHR30619:SF1">
    <property type="entry name" value="RECOMBINATION PROTEIN 2"/>
    <property type="match status" value="1"/>
</dbReference>
<keyword evidence="5 6" id="KW-0472">Membrane</keyword>
<dbReference type="SUPFAM" id="SSF56281">
    <property type="entry name" value="Metallo-hydrolase/oxidoreductase"/>
    <property type="match status" value="1"/>
</dbReference>